<keyword evidence="2" id="KW-0614">Plasmid</keyword>
<reference evidence="2" key="1">
    <citation type="submission" date="2016-10" db="EMBL/GenBank/DDBJ databases">
        <title>Agrobacterium Ti plasmids: Classification based on T-DNA and Vir regions organization.</title>
        <authorList>
            <person name="Nabi N."/>
            <person name="Vial L."/>
            <person name="Ben Hafsa A."/>
            <person name="Chapulliot D."/>
            <person name="Berard A."/>
            <person name="Chauveau A."/>
            <person name="Le Paslier M.-C."/>
            <person name="Harzallah Skhiri F."/>
            <person name="Brunel D."/>
            <person name="Nesme X."/>
            <person name="Chaouachi M."/>
        </authorList>
    </citation>
    <scope>NUCLEOTIDE SEQUENCE</scope>
    <source>
        <strain evidence="2">CFBP296</strain>
        <plasmid evidence="2">pTi_CFBP296</plasmid>
    </source>
</reference>
<evidence type="ECO:0000313" key="2">
    <source>
        <dbReference type="EMBL" id="ASK43529.1"/>
    </source>
</evidence>
<dbReference type="Gene3D" id="3.20.20.140">
    <property type="entry name" value="Metal-dependent hydrolases"/>
    <property type="match status" value="1"/>
</dbReference>
<dbReference type="InterPro" id="IPR006680">
    <property type="entry name" value="Amidohydro-rel"/>
</dbReference>
<protein>
    <recommendedName>
        <fullName evidence="1">Amidohydrolase-related domain-containing protein</fullName>
    </recommendedName>
</protein>
<sequence>MSTELTDFIYSSSMCSTHEHTEYEHYYCASKPDVLTQLFDNYVVHDLQSAGAAEEQLAALIDPGSGDVGKRFRDIQSYWNNIQHTGYAEAVKLTARHLFSIDQLTPDTVTTAQQSNPYPGTEGERLTILKDVAGLDHVQIDTNSRPLPHEIIGQDFFLYDLNMFDFAAGNPDFNQIEHQLGEKIGSLESLEAAIGTLFAISSRYAVAVKTQHAYARTLKWSPRSNEDAALALQKVRQARSGASEADRLCLGDWCLSRIAEQCAAHNLPWKIHTGYFAKNNFMPTENLRAGNLDGLIRANPRTRFVLMHIAYPHSDEMIALAKHYANVSVDMCWAWSINPLHASDFLRRYMHAAPKNKLFIFGGDAHLPAASVGYSYQCRDWFGRTLQKEISEGFLAENQAIDLARFFMADNPYDYYDLTSKKDTLRSATAEIVKAHGHEKAFGFPPKGIRDSGKA</sequence>
<dbReference type="RefSeq" id="WP_172690773.1">
    <property type="nucleotide sequence ID" value="NC_002147.1"/>
</dbReference>
<feature type="domain" description="Amidohydrolase-related" evidence="1">
    <location>
        <begin position="250"/>
        <end position="377"/>
    </location>
</feature>
<dbReference type="AlphaFoldDB" id="A0A2Z2PRI5"/>
<accession>A0A2Z2PRI5</accession>
<dbReference type="SUPFAM" id="SSF51556">
    <property type="entry name" value="Metallo-dependent hydrolases"/>
    <property type="match status" value="1"/>
</dbReference>
<dbReference type="GO" id="GO:0016787">
    <property type="term" value="F:hydrolase activity"/>
    <property type="evidence" value="ECO:0007669"/>
    <property type="project" value="InterPro"/>
</dbReference>
<proteinExistence type="predicted"/>
<dbReference type="InterPro" id="IPR032466">
    <property type="entry name" value="Metal_Hydrolase"/>
</dbReference>
<geneLocation type="plasmid" evidence="2">
    <name>pTi_CFBP296</name>
</geneLocation>
<name>A0A2Z2PRI5_AGRTU</name>
<dbReference type="Pfam" id="PF04909">
    <property type="entry name" value="Amidohydro_2"/>
    <property type="match status" value="1"/>
</dbReference>
<evidence type="ECO:0000259" key="1">
    <source>
        <dbReference type="Pfam" id="PF04909"/>
    </source>
</evidence>
<organism evidence="2">
    <name type="scientific">Agrobacterium tumefaciens</name>
    <dbReference type="NCBI Taxonomy" id="358"/>
    <lineage>
        <taxon>Bacteria</taxon>
        <taxon>Pseudomonadati</taxon>
        <taxon>Pseudomonadota</taxon>
        <taxon>Alphaproteobacteria</taxon>
        <taxon>Hyphomicrobiales</taxon>
        <taxon>Rhizobiaceae</taxon>
        <taxon>Rhizobium/Agrobacterium group</taxon>
        <taxon>Agrobacterium</taxon>
        <taxon>Agrobacterium tumefaciens complex</taxon>
    </lineage>
</organism>
<dbReference type="EMBL" id="KY000041">
    <property type="protein sequence ID" value="ASK43529.1"/>
    <property type="molecule type" value="Genomic_DNA"/>
</dbReference>